<accession>A0ABR1V0A3</accession>
<organism evidence="2 3">
    <name type="scientific">Apiospora phragmitis</name>
    <dbReference type="NCBI Taxonomy" id="2905665"/>
    <lineage>
        <taxon>Eukaryota</taxon>
        <taxon>Fungi</taxon>
        <taxon>Dikarya</taxon>
        <taxon>Ascomycota</taxon>
        <taxon>Pezizomycotina</taxon>
        <taxon>Sordariomycetes</taxon>
        <taxon>Xylariomycetidae</taxon>
        <taxon>Amphisphaeriales</taxon>
        <taxon>Apiosporaceae</taxon>
        <taxon>Apiospora</taxon>
    </lineage>
</organism>
<dbReference type="RefSeq" id="XP_066715607.1">
    <property type="nucleotide sequence ID" value="XM_066858665.1"/>
</dbReference>
<dbReference type="GeneID" id="92091728"/>
<name>A0ABR1V0A3_9PEZI</name>
<comment type="caution">
    <text evidence="2">The sequence shown here is derived from an EMBL/GenBank/DDBJ whole genome shotgun (WGS) entry which is preliminary data.</text>
</comment>
<proteinExistence type="predicted"/>
<sequence length="142" mass="15222">MAQSLATPYNDIGIYPPYHDAGPGNQWSHEAKLHADSFLLVEAVSRSEFVVQSLGNGQLYVNKLLEGGGKDFVGPRPPELKVSTAPVETGADFVVGYPWDEHNKKIKGRARMPGWWRAEESDVTATTEGGADAAGRGGVRGG</sequence>
<evidence type="ECO:0000256" key="1">
    <source>
        <dbReference type="SAM" id="MobiDB-lite"/>
    </source>
</evidence>
<feature type="compositionally biased region" description="Low complexity" evidence="1">
    <location>
        <begin position="123"/>
        <end position="134"/>
    </location>
</feature>
<reference evidence="2 3" key="1">
    <citation type="submission" date="2023-01" db="EMBL/GenBank/DDBJ databases">
        <title>Analysis of 21 Apiospora genomes using comparative genomics revels a genus with tremendous synthesis potential of carbohydrate active enzymes and secondary metabolites.</title>
        <authorList>
            <person name="Sorensen T."/>
        </authorList>
    </citation>
    <scope>NUCLEOTIDE SEQUENCE [LARGE SCALE GENOMIC DNA]</scope>
    <source>
        <strain evidence="2 3">CBS 135458</strain>
    </source>
</reference>
<dbReference type="Proteomes" id="UP001480595">
    <property type="component" value="Unassembled WGS sequence"/>
</dbReference>
<gene>
    <name evidence="2" type="ORF">PG994_007256</name>
</gene>
<keyword evidence="3" id="KW-1185">Reference proteome</keyword>
<evidence type="ECO:0000313" key="3">
    <source>
        <dbReference type="Proteomes" id="UP001480595"/>
    </source>
</evidence>
<dbReference type="EMBL" id="JAQQWL010000007">
    <property type="protein sequence ID" value="KAK8064618.1"/>
    <property type="molecule type" value="Genomic_DNA"/>
</dbReference>
<protein>
    <submittedName>
        <fullName evidence="2">Uncharacterized protein</fullName>
    </submittedName>
</protein>
<evidence type="ECO:0000313" key="2">
    <source>
        <dbReference type="EMBL" id="KAK8064618.1"/>
    </source>
</evidence>
<feature type="region of interest" description="Disordered" evidence="1">
    <location>
        <begin position="121"/>
        <end position="142"/>
    </location>
</feature>